<evidence type="ECO:0000313" key="5">
    <source>
        <dbReference type="Proteomes" id="UP001652542"/>
    </source>
</evidence>
<sequence length="147" mass="16674">MTISVRTIQPQDRDAWGELYKGYAAFYRVEQSEEMRGRVWSWLTDPDHEVRGRVAELGGRLVGLAHFRAFARPLAASTGGFLDDLFVDPASRGSGAAAALIEAVQEEGRAEGWSVIRWITAEDNYRARGLYDHLAERTRWVTYDIRL</sequence>
<name>A0ABT2Z9I5_9RHOB</name>
<dbReference type="PANTHER" id="PTHR43877">
    <property type="entry name" value="AMINOALKYLPHOSPHONATE N-ACETYLTRANSFERASE-RELATED-RELATED"/>
    <property type="match status" value="1"/>
</dbReference>
<reference evidence="4 5" key="1">
    <citation type="submission" date="2022-10" db="EMBL/GenBank/DDBJ databases">
        <title>Defluviimonas sp. nov., isolated from ocean surface water.</title>
        <authorList>
            <person name="He W."/>
            <person name="Wang L."/>
            <person name="Zhang D.-F."/>
        </authorList>
    </citation>
    <scope>NUCLEOTIDE SEQUENCE [LARGE SCALE GENOMIC DNA]</scope>
    <source>
        <strain evidence="4 5">WL0002</strain>
    </source>
</reference>
<dbReference type="RefSeq" id="WP_263733434.1">
    <property type="nucleotide sequence ID" value="NZ_JAOWKY010000001.1"/>
</dbReference>
<evidence type="ECO:0000256" key="2">
    <source>
        <dbReference type="ARBA" id="ARBA00023315"/>
    </source>
</evidence>
<dbReference type="PROSITE" id="PS51186">
    <property type="entry name" value="GNAT"/>
    <property type="match status" value="1"/>
</dbReference>
<dbReference type="Pfam" id="PF00583">
    <property type="entry name" value="Acetyltransf_1"/>
    <property type="match status" value="1"/>
</dbReference>
<feature type="domain" description="N-acetyltransferase" evidence="3">
    <location>
        <begin position="3"/>
        <end position="147"/>
    </location>
</feature>
<evidence type="ECO:0000313" key="4">
    <source>
        <dbReference type="EMBL" id="MCV2867799.1"/>
    </source>
</evidence>
<keyword evidence="2" id="KW-0012">Acyltransferase</keyword>
<dbReference type="InterPro" id="IPR050832">
    <property type="entry name" value="Bact_Acetyltransf"/>
</dbReference>
<organism evidence="4 5">
    <name type="scientific">Albidovulum marisflavi</name>
    <dbReference type="NCBI Taxonomy" id="2984159"/>
    <lineage>
        <taxon>Bacteria</taxon>
        <taxon>Pseudomonadati</taxon>
        <taxon>Pseudomonadota</taxon>
        <taxon>Alphaproteobacteria</taxon>
        <taxon>Rhodobacterales</taxon>
        <taxon>Paracoccaceae</taxon>
        <taxon>Albidovulum</taxon>
    </lineage>
</organism>
<keyword evidence="5" id="KW-1185">Reference proteome</keyword>
<dbReference type="PANTHER" id="PTHR43877:SF1">
    <property type="entry name" value="ACETYLTRANSFERASE"/>
    <property type="match status" value="1"/>
</dbReference>
<dbReference type="Gene3D" id="3.40.630.30">
    <property type="match status" value="1"/>
</dbReference>
<dbReference type="InterPro" id="IPR000182">
    <property type="entry name" value="GNAT_dom"/>
</dbReference>
<gene>
    <name evidence="4" type="ORF">OEW28_04090</name>
</gene>
<accession>A0ABT2Z9I5</accession>
<dbReference type="Proteomes" id="UP001652542">
    <property type="component" value="Unassembled WGS sequence"/>
</dbReference>
<evidence type="ECO:0000259" key="3">
    <source>
        <dbReference type="PROSITE" id="PS51186"/>
    </source>
</evidence>
<dbReference type="InterPro" id="IPR016181">
    <property type="entry name" value="Acyl_CoA_acyltransferase"/>
</dbReference>
<protein>
    <submittedName>
        <fullName evidence="4">GNAT family N-acetyltransferase</fullName>
    </submittedName>
</protein>
<comment type="caution">
    <text evidence="4">The sequence shown here is derived from an EMBL/GenBank/DDBJ whole genome shotgun (WGS) entry which is preliminary data.</text>
</comment>
<keyword evidence="1" id="KW-0808">Transferase</keyword>
<dbReference type="EMBL" id="JAOWKY010000001">
    <property type="protein sequence ID" value="MCV2867799.1"/>
    <property type="molecule type" value="Genomic_DNA"/>
</dbReference>
<proteinExistence type="predicted"/>
<dbReference type="SUPFAM" id="SSF55729">
    <property type="entry name" value="Acyl-CoA N-acyltransferases (Nat)"/>
    <property type="match status" value="1"/>
</dbReference>
<evidence type="ECO:0000256" key="1">
    <source>
        <dbReference type="ARBA" id="ARBA00022679"/>
    </source>
</evidence>